<dbReference type="PIRSF" id="PIRSF038994">
    <property type="entry name" value="NagA"/>
    <property type="match status" value="1"/>
</dbReference>
<feature type="active site" description="Proton donor/acceptor" evidence="6">
    <location>
        <position position="267"/>
    </location>
</feature>
<feature type="binding site" evidence="7">
    <location>
        <position position="220"/>
    </location>
    <ligand>
        <name>substrate</name>
    </ligand>
</feature>
<dbReference type="Proteomes" id="UP000823615">
    <property type="component" value="Unassembled WGS sequence"/>
</dbReference>
<comment type="cofactor">
    <cofactor evidence="8">
        <name>a divalent metal cation</name>
        <dbReference type="ChEBI" id="CHEBI:60240"/>
    </cofactor>
    <text evidence="8">Binds 1 divalent metal cation per subunit.</text>
</comment>
<dbReference type="InterPro" id="IPR003764">
    <property type="entry name" value="GlcNAc_6-P_deAcase"/>
</dbReference>
<dbReference type="NCBIfam" id="TIGR00221">
    <property type="entry name" value="nagA"/>
    <property type="match status" value="1"/>
</dbReference>
<keyword evidence="2 8" id="KW-0479">Metal-binding</keyword>
<comment type="caution">
    <text evidence="10">The sequence shown here is derived from an EMBL/GenBank/DDBJ whole genome shotgun (WGS) entry which is preliminary data.</text>
</comment>
<organism evidence="10 11">
    <name type="scientific">Candidatus Ornithospirochaeta stercoripullorum</name>
    <dbReference type="NCBI Taxonomy" id="2840899"/>
    <lineage>
        <taxon>Bacteria</taxon>
        <taxon>Pseudomonadati</taxon>
        <taxon>Spirochaetota</taxon>
        <taxon>Spirochaetia</taxon>
        <taxon>Spirochaetales</taxon>
        <taxon>Spirochaetaceae</taxon>
        <taxon>Spirochaetaceae incertae sedis</taxon>
        <taxon>Candidatus Ornithospirochaeta</taxon>
    </lineage>
</organism>
<feature type="binding site" evidence="7">
    <location>
        <position position="244"/>
    </location>
    <ligand>
        <name>substrate</name>
    </ligand>
</feature>
<dbReference type="InterPro" id="IPR011059">
    <property type="entry name" value="Metal-dep_hydrolase_composite"/>
</dbReference>
<accession>A0A9D9E1W8</accession>
<dbReference type="EMBL" id="JADIMT010000108">
    <property type="protein sequence ID" value="MBO8437217.1"/>
    <property type="molecule type" value="Genomic_DNA"/>
</dbReference>
<dbReference type="PANTHER" id="PTHR11113:SF14">
    <property type="entry name" value="N-ACETYLGLUCOSAMINE-6-PHOSPHATE DEACETYLASE"/>
    <property type="match status" value="1"/>
</dbReference>
<dbReference type="GO" id="GO:0006046">
    <property type="term" value="P:N-acetylglucosamine catabolic process"/>
    <property type="evidence" value="ECO:0007669"/>
    <property type="project" value="TreeGrafter"/>
</dbReference>
<dbReference type="Gene3D" id="2.30.40.10">
    <property type="entry name" value="Urease, subunit C, domain 1"/>
    <property type="match status" value="1"/>
</dbReference>
<sequence length="378" mass="40592">MKTLIKNIEAVISGRLVKTDLAIENGVFCSPDGNGKEIDGTDLIAVPGFIDTHIHGIGGYGTEDGTEEAILGMSSTLAKAGVTSFFPTIYTDTMERITMDEKAIVSASGKEKGASIAGIHIEGPFISPNRIGAQNPLGRLDPDEEAFEKMLASGGGMIKAMTAAPELKGIERIAKLCQKNHIVMLMGHTDATYEEAIHGMDIGIRHTTHLFNAMSGLTHRKPGVVGCALMHDEMSVEIIGDGKHVNKDIIKFIIKTKGPERTVVITDSLRPTMQTDGKLTANGVEVEMGDGLWVTKGRPELIQGSSLTMHKAFVNLVRWGLPIETASVVTSTTPARRYSLTDRGEILPGKRADIVVMNRNLGIEFTMINGEIVCGTAN</sequence>
<dbReference type="SUPFAM" id="SSF51556">
    <property type="entry name" value="Metallo-dependent hydrolases"/>
    <property type="match status" value="1"/>
</dbReference>
<evidence type="ECO:0000256" key="8">
    <source>
        <dbReference type="PIRSR" id="PIRSR038994-3"/>
    </source>
</evidence>
<gene>
    <name evidence="10" type="primary">nagA</name>
    <name evidence="10" type="ORF">IAA97_09635</name>
</gene>
<dbReference type="EC" id="3.5.1.25" evidence="10"/>
<reference evidence="10" key="1">
    <citation type="submission" date="2020-10" db="EMBL/GenBank/DDBJ databases">
        <authorList>
            <person name="Gilroy R."/>
        </authorList>
    </citation>
    <scope>NUCLEOTIDE SEQUENCE</scope>
    <source>
        <strain evidence="10">7293</strain>
    </source>
</reference>
<feature type="binding site" evidence="7">
    <location>
        <begin position="212"/>
        <end position="213"/>
    </location>
    <ligand>
        <name>substrate</name>
    </ligand>
</feature>
<dbReference type="InterPro" id="IPR032466">
    <property type="entry name" value="Metal_Hydrolase"/>
</dbReference>
<feature type="binding site" evidence="7">
    <location>
        <position position="133"/>
    </location>
    <ligand>
        <name>substrate</name>
    </ligand>
</feature>
<dbReference type="SUPFAM" id="SSF51338">
    <property type="entry name" value="Composite domain of metallo-dependent hydrolases"/>
    <property type="match status" value="1"/>
</dbReference>
<feature type="binding site" evidence="8">
    <location>
        <position position="188"/>
    </location>
    <ligand>
        <name>Zn(2+)</name>
        <dbReference type="ChEBI" id="CHEBI:29105"/>
    </ligand>
</feature>
<protein>
    <submittedName>
        <fullName evidence="10">N-acetylglucosamine-6-phosphate deacetylase</fullName>
        <ecNumber evidence="10">3.5.1.25</ecNumber>
    </submittedName>
</protein>
<evidence type="ECO:0000256" key="5">
    <source>
        <dbReference type="PIRNR" id="PIRNR038994"/>
    </source>
</evidence>
<evidence type="ECO:0000313" key="11">
    <source>
        <dbReference type="Proteomes" id="UP000823615"/>
    </source>
</evidence>
<evidence type="ECO:0000256" key="7">
    <source>
        <dbReference type="PIRSR" id="PIRSR038994-2"/>
    </source>
</evidence>
<dbReference type="AlphaFoldDB" id="A0A9D9E1W8"/>
<evidence type="ECO:0000256" key="2">
    <source>
        <dbReference type="ARBA" id="ARBA00022723"/>
    </source>
</evidence>
<evidence type="ECO:0000313" key="10">
    <source>
        <dbReference type="EMBL" id="MBO8437217.1"/>
    </source>
</evidence>
<evidence type="ECO:0000256" key="3">
    <source>
        <dbReference type="ARBA" id="ARBA00022801"/>
    </source>
</evidence>
<feature type="binding site" evidence="8">
    <location>
        <position position="122"/>
    </location>
    <ligand>
        <name>Zn(2+)</name>
        <dbReference type="ChEBI" id="CHEBI:29105"/>
    </ligand>
</feature>
<dbReference type="CDD" id="cd00854">
    <property type="entry name" value="NagA"/>
    <property type="match status" value="1"/>
</dbReference>
<dbReference type="GO" id="GO:0008448">
    <property type="term" value="F:N-acetylglucosamine-6-phosphate deacetylase activity"/>
    <property type="evidence" value="ECO:0007669"/>
    <property type="project" value="UniProtKB-EC"/>
</dbReference>
<feature type="binding site" evidence="7">
    <location>
        <begin position="302"/>
        <end position="304"/>
    </location>
    <ligand>
        <name>substrate</name>
    </ligand>
</feature>
<dbReference type="Gene3D" id="3.20.20.140">
    <property type="entry name" value="Metal-dependent hydrolases"/>
    <property type="match status" value="1"/>
</dbReference>
<evidence type="ECO:0000256" key="6">
    <source>
        <dbReference type="PIRSR" id="PIRSR038994-1"/>
    </source>
</evidence>
<evidence type="ECO:0000259" key="9">
    <source>
        <dbReference type="Pfam" id="PF01979"/>
    </source>
</evidence>
<evidence type="ECO:0000256" key="4">
    <source>
        <dbReference type="ARBA" id="ARBA00023277"/>
    </source>
</evidence>
<feature type="binding site" evidence="8">
    <location>
        <position position="209"/>
    </location>
    <ligand>
        <name>Zn(2+)</name>
        <dbReference type="ChEBI" id="CHEBI:29105"/>
    </ligand>
</feature>
<dbReference type="GO" id="GO:0046872">
    <property type="term" value="F:metal ion binding"/>
    <property type="evidence" value="ECO:0007669"/>
    <property type="project" value="UniProtKB-KW"/>
</dbReference>
<reference evidence="10" key="2">
    <citation type="journal article" date="2021" name="PeerJ">
        <title>Extensive microbial diversity within the chicken gut microbiome revealed by metagenomics and culture.</title>
        <authorList>
            <person name="Gilroy R."/>
            <person name="Ravi A."/>
            <person name="Getino M."/>
            <person name="Pursley I."/>
            <person name="Horton D.L."/>
            <person name="Alikhan N.F."/>
            <person name="Baker D."/>
            <person name="Gharbi K."/>
            <person name="Hall N."/>
            <person name="Watson M."/>
            <person name="Adriaenssens E.M."/>
            <person name="Foster-Nyarko E."/>
            <person name="Jarju S."/>
            <person name="Secka A."/>
            <person name="Antonio M."/>
            <person name="Oren A."/>
            <person name="Chaudhuri R.R."/>
            <person name="La Ragione R."/>
            <person name="Hildebrand F."/>
            <person name="Pallen M.J."/>
        </authorList>
    </citation>
    <scope>NUCLEOTIDE SEQUENCE</scope>
    <source>
        <strain evidence="10">7293</strain>
    </source>
</reference>
<evidence type="ECO:0000256" key="1">
    <source>
        <dbReference type="ARBA" id="ARBA00010716"/>
    </source>
</evidence>
<comment type="similarity">
    <text evidence="1 5">Belongs to the metallo-dependent hydrolases superfamily. NagA family.</text>
</comment>
<dbReference type="InterPro" id="IPR006680">
    <property type="entry name" value="Amidohydro-rel"/>
</dbReference>
<feature type="domain" description="Amidohydrolase-related" evidence="9">
    <location>
        <begin position="44"/>
        <end position="373"/>
    </location>
</feature>
<proteinExistence type="inferred from homology"/>
<keyword evidence="3 5" id="KW-0378">Hydrolase</keyword>
<name>A0A9D9E1W8_9SPIO</name>
<keyword evidence="4 5" id="KW-0119">Carbohydrate metabolism</keyword>
<dbReference type="Pfam" id="PF01979">
    <property type="entry name" value="Amidohydro_1"/>
    <property type="match status" value="1"/>
</dbReference>
<dbReference type="PANTHER" id="PTHR11113">
    <property type="entry name" value="N-ACETYLGLUCOSAMINE-6-PHOSPHATE DEACETYLASE"/>
    <property type="match status" value="1"/>
</dbReference>